<evidence type="ECO:0000313" key="1">
    <source>
        <dbReference type="EMBL" id="CAG8445078.1"/>
    </source>
</evidence>
<evidence type="ECO:0000313" key="2">
    <source>
        <dbReference type="Proteomes" id="UP000789702"/>
    </source>
</evidence>
<dbReference type="EMBL" id="CAJVPU010000257">
    <property type="protein sequence ID" value="CAG8445078.1"/>
    <property type="molecule type" value="Genomic_DNA"/>
</dbReference>
<dbReference type="Proteomes" id="UP000789702">
    <property type="component" value="Unassembled WGS sequence"/>
</dbReference>
<reference evidence="1" key="1">
    <citation type="submission" date="2021-06" db="EMBL/GenBank/DDBJ databases">
        <authorList>
            <person name="Kallberg Y."/>
            <person name="Tangrot J."/>
            <person name="Rosling A."/>
        </authorList>
    </citation>
    <scope>NUCLEOTIDE SEQUENCE</scope>
    <source>
        <strain evidence="1">IL203A</strain>
    </source>
</reference>
<protein>
    <submittedName>
        <fullName evidence="1">426_t:CDS:1</fullName>
    </submittedName>
</protein>
<sequence>MKILITFICFAILAIFTYIPPADSRNVILKAPDPYLPTTVDIFSSPVATSIPVYPTETKKCEKEGHEKKGHEKKGHEKKGHEKKGHEEKGHEKKGHEEKGHEKKLRSSKKLLKHYKP</sequence>
<keyword evidence="2" id="KW-1185">Reference proteome</keyword>
<comment type="caution">
    <text evidence="1">The sequence shown here is derived from an EMBL/GenBank/DDBJ whole genome shotgun (WGS) entry which is preliminary data.</text>
</comment>
<name>A0ACA9K0M6_9GLOM</name>
<accession>A0ACA9K0M6</accession>
<organism evidence="1 2">
    <name type="scientific">Dentiscutata heterogama</name>
    <dbReference type="NCBI Taxonomy" id="1316150"/>
    <lineage>
        <taxon>Eukaryota</taxon>
        <taxon>Fungi</taxon>
        <taxon>Fungi incertae sedis</taxon>
        <taxon>Mucoromycota</taxon>
        <taxon>Glomeromycotina</taxon>
        <taxon>Glomeromycetes</taxon>
        <taxon>Diversisporales</taxon>
        <taxon>Gigasporaceae</taxon>
        <taxon>Dentiscutata</taxon>
    </lineage>
</organism>
<proteinExistence type="predicted"/>
<gene>
    <name evidence="1" type="ORF">DHETER_LOCUS512</name>
</gene>